<dbReference type="InParanoid" id="A0A7M7JWS9"/>
<organism evidence="13 14">
    <name type="scientific">Varroa destructor</name>
    <name type="common">Honeybee mite</name>
    <dbReference type="NCBI Taxonomy" id="109461"/>
    <lineage>
        <taxon>Eukaryota</taxon>
        <taxon>Metazoa</taxon>
        <taxon>Ecdysozoa</taxon>
        <taxon>Arthropoda</taxon>
        <taxon>Chelicerata</taxon>
        <taxon>Arachnida</taxon>
        <taxon>Acari</taxon>
        <taxon>Parasitiformes</taxon>
        <taxon>Mesostigmata</taxon>
        <taxon>Gamasina</taxon>
        <taxon>Dermanyssoidea</taxon>
        <taxon>Varroidae</taxon>
        <taxon>Varroa</taxon>
    </lineage>
</organism>
<keyword evidence="5 11" id="KW-0863">Zinc-finger</keyword>
<proteinExistence type="inferred from homology"/>
<dbReference type="OrthoDB" id="6483397at2759"/>
<feature type="domain" description="C2H2-type" evidence="12">
    <location>
        <begin position="322"/>
        <end position="349"/>
    </location>
</feature>
<evidence type="ECO:0000313" key="13">
    <source>
        <dbReference type="EnsemblMetazoa" id="XP_022653792"/>
    </source>
</evidence>
<evidence type="ECO:0000259" key="12">
    <source>
        <dbReference type="PROSITE" id="PS50157"/>
    </source>
</evidence>
<evidence type="ECO:0000256" key="6">
    <source>
        <dbReference type="ARBA" id="ARBA00022833"/>
    </source>
</evidence>
<dbReference type="KEGG" id="vde:111247310"/>
<feature type="domain" description="C2H2-type" evidence="12">
    <location>
        <begin position="255"/>
        <end position="283"/>
    </location>
</feature>
<dbReference type="AlphaFoldDB" id="A0A7M7JWS9"/>
<evidence type="ECO:0000256" key="7">
    <source>
        <dbReference type="ARBA" id="ARBA00023015"/>
    </source>
</evidence>
<evidence type="ECO:0000256" key="8">
    <source>
        <dbReference type="ARBA" id="ARBA00023125"/>
    </source>
</evidence>
<evidence type="ECO:0000256" key="11">
    <source>
        <dbReference type="PROSITE-ProRule" id="PRU00042"/>
    </source>
</evidence>
<evidence type="ECO:0000256" key="10">
    <source>
        <dbReference type="ARBA" id="ARBA00023242"/>
    </source>
</evidence>
<evidence type="ECO:0000256" key="2">
    <source>
        <dbReference type="ARBA" id="ARBA00006991"/>
    </source>
</evidence>
<dbReference type="PROSITE" id="PS00028">
    <property type="entry name" value="ZINC_FINGER_C2H2_1"/>
    <property type="match status" value="1"/>
</dbReference>
<evidence type="ECO:0000256" key="1">
    <source>
        <dbReference type="ARBA" id="ARBA00004123"/>
    </source>
</evidence>
<keyword evidence="8" id="KW-0238">DNA-binding</keyword>
<dbReference type="InterPro" id="IPR050331">
    <property type="entry name" value="Zinc_finger"/>
</dbReference>
<reference evidence="13" key="1">
    <citation type="submission" date="2021-01" db="UniProtKB">
        <authorList>
            <consortium name="EnsemblMetazoa"/>
        </authorList>
    </citation>
    <scope>IDENTIFICATION</scope>
</reference>
<comment type="similarity">
    <text evidence="2">Belongs to the krueppel C2H2-type zinc-finger protein family.</text>
</comment>
<accession>A0A7M7JWS9</accession>
<dbReference type="FunFam" id="3.30.160.60:FF:000075">
    <property type="entry name" value="Putative zinc finger protein 536"/>
    <property type="match status" value="1"/>
</dbReference>
<comment type="subcellular location">
    <subcellularLocation>
        <location evidence="1">Nucleus</location>
    </subcellularLocation>
</comment>
<dbReference type="FunFam" id="3.30.160.60:FF:000130">
    <property type="entry name" value="Spalt-like transcription factor 4"/>
    <property type="match status" value="1"/>
</dbReference>
<dbReference type="PROSITE" id="PS50157">
    <property type="entry name" value="ZINC_FINGER_C2H2_2"/>
    <property type="match status" value="3"/>
</dbReference>
<keyword evidence="4" id="KW-0677">Repeat</keyword>
<evidence type="ECO:0000256" key="5">
    <source>
        <dbReference type="ARBA" id="ARBA00022771"/>
    </source>
</evidence>
<dbReference type="InterPro" id="IPR013087">
    <property type="entry name" value="Znf_C2H2_type"/>
</dbReference>
<keyword evidence="6" id="KW-0862">Zinc</keyword>
<evidence type="ECO:0000256" key="4">
    <source>
        <dbReference type="ARBA" id="ARBA00022737"/>
    </source>
</evidence>
<dbReference type="Pfam" id="PF00096">
    <property type="entry name" value="zf-C2H2"/>
    <property type="match status" value="2"/>
</dbReference>
<evidence type="ECO:0000256" key="9">
    <source>
        <dbReference type="ARBA" id="ARBA00023163"/>
    </source>
</evidence>
<dbReference type="GO" id="GO:0008270">
    <property type="term" value="F:zinc ion binding"/>
    <property type="evidence" value="ECO:0007669"/>
    <property type="project" value="UniProtKB-KW"/>
</dbReference>
<dbReference type="GO" id="GO:0005634">
    <property type="term" value="C:nucleus"/>
    <property type="evidence" value="ECO:0007669"/>
    <property type="project" value="UniProtKB-SubCell"/>
</dbReference>
<dbReference type="InterPro" id="IPR036236">
    <property type="entry name" value="Znf_C2H2_sf"/>
</dbReference>
<feature type="domain" description="C2H2-type" evidence="12">
    <location>
        <begin position="227"/>
        <end position="254"/>
    </location>
</feature>
<dbReference type="SMART" id="SM00355">
    <property type="entry name" value="ZnF_C2H2"/>
    <property type="match status" value="4"/>
</dbReference>
<sequence>MKASKTGLSSSSPTSLQAKNISFYERLNYNLSITKQKKYGKVFAEPSKSSDYSFYVLSLKWLFCLFFVLDSIDGTNLDQNHSSSGKQYCGLFSENLKYVLSTMAPDELSDLSAIKKQLGDKSRLGPFAIFFQVFRYRKNCKAHPRTDRLRVADYLLIVKSFVLRIYVTIERLIVDLGSLLEQVGEFNMTTSDEPILITPDDSTIEIELVDSKAEPESGHRRRGVTSTSCFVCLRGNLRGAHLERHLRTHTKERPFQCPHCDYRASQKSTLYTHIALRHAAAQESLTEEQQRHFIESCSAMVSAAASSDDTTGGKQASRVDRWICAICSRRCPSAAHLRMHLRVHTKEKPYACEFCPYRATTKGNLKLHVGRLHATVLRSDEINHSASTAITTSASEDGISVRSNPILSNLLLPIPVPSELLEIAMTVKEDRSDDQQV</sequence>
<dbReference type="PANTHER" id="PTHR16515:SF57">
    <property type="entry name" value="ZINC FINGER PROTEIN 154-LIKE"/>
    <property type="match status" value="1"/>
</dbReference>
<keyword evidence="14" id="KW-1185">Reference proteome</keyword>
<dbReference type="SUPFAM" id="SSF57667">
    <property type="entry name" value="beta-beta-alpha zinc fingers"/>
    <property type="match status" value="2"/>
</dbReference>
<keyword evidence="10" id="KW-0539">Nucleus</keyword>
<dbReference type="GeneID" id="111247310"/>
<evidence type="ECO:0000313" key="14">
    <source>
        <dbReference type="Proteomes" id="UP000594260"/>
    </source>
</evidence>
<evidence type="ECO:0000256" key="3">
    <source>
        <dbReference type="ARBA" id="ARBA00022723"/>
    </source>
</evidence>
<keyword evidence="7" id="KW-0805">Transcription regulation</keyword>
<keyword evidence="3" id="KW-0479">Metal-binding</keyword>
<dbReference type="Gene3D" id="3.30.160.60">
    <property type="entry name" value="Classic Zinc Finger"/>
    <property type="match status" value="4"/>
</dbReference>
<name>A0A7M7JWS9_VARDE</name>
<dbReference type="GO" id="GO:0010468">
    <property type="term" value="P:regulation of gene expression"/>
    <property type="evidence" value="ECO:0007669"/>
    <property type="project" value="TreeGrafter"/>
</dbReference>
<dbReference type="GO" id="GO:0003677">
    <property type="term" value="F:DNA binding"/>
    <property type="evidence" value="ECO:0007669"/>
    <property type="project" value="UniProtKB-KW"/>
</dbReference>
<keyword evidence="9" id="KW-0804">Transcription</keyword>
<protein>
    <recommendedName>
        <fullName evidence="12">C2H2-type domain-containing protein</fullName>
    </recommendedName>
</protein>
<dbReference type="EnsemblMetazoa" id="XM_022798057">
    <property type="protein sequence ID" value="XP_022653792"/>
    <property type="gene ID" value="LOC111247310"/>
</dbReference>
<dbReference type="Proteomes" id="UP000594260">
    <property type="component" value="Unplaced"/>
</dbReference>
<dbReference type="PANTHER" id="PTHR16515">
    <property type="entry name" value="PR DOMAIN ZINC FINGER PROTEIN"/>
    <property type="match status" value="1"/>
</dbReference>
<dbReference type="RefSeq" id="XP_022653792.1">
    <property type="nucleotide sequence ID" value="XM_022798057.1"/>
</dbReference>